<evidence type="ECO:0000256" key="2">
    <source>
        <dbReference type="ARBA" id="ARBA00008685"/>
    </source>
</evidence>
<dbReference type="InterPro" id="IPR001508">
    <property type="entry name" value="Iono_Glu_rcpt_met"/>
</dbReference>
<evidence type="ECO:0000313" key="12">
    <source>
        <dbReference type="EMBL" id="CEF34376.1"/>
    </source>
</evidence>
<gene>
    <name evidence="12" type="primary">IR10</name>
</gene>
<dbReference type="PANTHER" id="PTHR42643">
    <property type="entry name" value="IONOTROPIC RECEPTOR 20A-RELATED"/>
    <property type="match status" value="1"/>
</dbReference>
<keyword evidence="4 10" id="KW-0812">Transmembrane</keyword>
<evidence type="ECO:0000256" key="9">
    <source>
        <dbReference type="PIRSR" id="PIRSR601508-2"/>
    </source>
</evidence>
<sequence>WWWERVVLGVWMLITVVLTDSYAGNLVSLLAIRTIPESIQSLQDLIDNPVQVLTVKGTAEEDAFRTATSGLKKQVWDLGKQNRIRGIPADEMEGVTQILLSSYTAIINLEVYQKKRMAKEFSRRGKCIFSLSRSRYVPSLESMAGAKNNPLVPALAYKVMQLTEGGMYNHWQTVFFPNLTVCLNAPTKIAITSALAIRNIWGMFTVLAGGYILGLMVLCLECCFRGASHHNIF</sequence>
<dbReference type="PRINTS" id="PR00177">
    <property type="entry name" value="NMDARECEPTOR"/>
</dbReference>
<reference evidence="12" key="2">
    <citation type="submission" date="2015-01" db="EMBL/GenBank/DDBJ databases">
        <title>Expression of ionotropic receptors in terrestrial hermit crabs olfactory sensory neurons.</title>
        <authorList>
            <person name="Groh-Lunow K.C."/>
            <person name="Getahun M.N."/>
            <person name="Stensmyr M.C."/>
            <person name="Grosse-Wilde E."/>
            <person name="Hansson B.S."/>
        </authorList>
    </citation>
    <scope>NUCLEOTIDE SEQUENCE</scope>
    <source>
        <tissue evidence="12">Antennules</tissue>
    </source>
</reference>
<dbReference type="GO" id="GO:0015276">
    <property type="term" value="F:ligand-gated monoatomic ion channel activity"/>
    <property type="evidence" value="ECO:0007669"/>
    <property type="project" value="InterPro"/>
</dbReference>
<keyword evidence="3" id="KW-1003">Cell membrane</keyword>
<keyword evidence="8" id="KW-0325">Glycoprotein</keyword>
<proteinExistence type="evidence at transcript level"/>
<comment type="similarity">
    <text evidence="2">Belongs to the glutamate-gated ion channel (TC 1.A.10.1) family.</text>
</comment>
<evidence type="ECO:0000259" key="11">
    <source>
        <dbReference type="Pfam" id="PF00060"/>
    </source>
</evidence>
<dbReference type="PANTHER" id="PTHR42643:SF24">
    <property type="entry name" value="IONOTROPIC RECEPTOR 60A"/>
    <property type="match status" value="1"/>
</dbReference>
<evidence type="ECO:0000256" key="7">
    <source>
        <dbReference type="ARBA" id="ARBA00023170"/>
    </source>
</evidence>
<protein>
    <submittedName>
        <fullName evidence="12">Variant Ionotropic Glutamate Receptor</fullName>
    </submittedName>
</protein>
<accession>A0A0A8P0Y6</accession>
<evidence type="ECO:0000256" key="5">
    <source>
        <dbReference type="ARBA" id="ARBA00022989"/>
    </source>
</evidence>
<keyword evidence="6 10" id="KW-0472">Membrane</keyword>
<evidence type="ECO:0000256" key="4">
    <source>
        <dbReference type="ARBA" id="ARBA00022692"/>
    </source>
</evidence>
<dbReference type="AlphaFoldDB" id="A0A0A8P0Y6"/>
<name>A0A0A8P0Y6_9EUCA</name>
<feature type="site" description="Interaction with the cone snail toxin Con-ikot-ikot" evidence="9">
    <location>
        <position position="65"/>
    </location>
</feature>
<organism evidence="12">
    <name type="scientific">Coenobita clypeatus</name>
    <dbReference type="NCBI Taxonomy" id="474045"/>
    <lineage>
        <taxon>Eukaryota</taxon>
        <taxon>Metazoa</taxon>
        <taxon>Ecdysozoa</taxon>
        <taxon>Arthropoda</taxon>
        <taxon>Crustacea</taxon>
        <taxon>Multicrustacea</taxon>
        <taxon>Malacostraca</taxon>
        <taxon>Eumalacostraca</taxon>
        <taxon>Eucarida</taxon>
        <taxon>Decapoda</taxon>
        <taxon>Pleocyemata</taxon>
        <taxon>Anomura</taxon>
        <taxon>Paguroidea</taxon>
        <taxon>Coenobitidae</taxon>
        <taxon>Coenobita</taxon>
    </lineage>
</organism>
<dbReference type="SUPFAM" id="SSF53850">
    <property type="entry name" value="Periplasmic binding protein-like II"/>
    <property type="match status" value="1"/>
</dbReference>
<dbReference type="EMBL" id="LN590514">
    <property type="protein sequence ID" value="CEF34376.1"/>
    <property type="molecule type" value="mRNA"/>
</dbReference>
<dbReference type="GO" id="GO:0038023">
    <property type="term" value="F:signaling receptor activity"/>
    <property type="evidence" value="ECO:0007669"/>
    <property type="project" value="InterPro"/>
</dbReference>
<evidence type="ECO:0000256" key="10">
    <source>
        <dbReference type="SAM" id="Phobius"/>
    </source>
</evidence>
<dbReference type="Gene3D" id="1.10.287.70">
    <property type="match status" value="1"/>
</dbReference>
<evidence type="ECO:0000256" key="8">
    <source>
        <dbReference type="ARBA" id="ARBA00023180"/>
    </source>
</evidence>
<evidence type="ECO:0000256" key="3">
    <source>
        <dbReference type="ARBA" id="ARBA00022475"/>
    </source>
</evidence>
<feature type="site" description="Crucial to convey clamshell closure to channel opening" evidence="9">
    <location>
        <position position="39"/>
    </location>
</feature>
<feature type="non-terminal residue" evidence="12">
    <location>
        <position position="1"/>
    </location>
</feature>
<dbReference type="GO" id="GO:0005886">
    <property type="term" value="C:plasma membrane"/>
    <property type="evidence" value="ECO:0007669"/>
    <property type="project" value="UniProtKB-SubCell"/>
</dbReference>
<feature type="transmembrane region" description="Helical" evidence="10">
    <location>
        <begin position="200"/>
        <end position="224"/>
    </location>
</feature>
<keyword evidence="5 10" id="KW-1133">Transmembrane helix</keyword>
<dbReference type="InterPro" id="IPR001320">
    <property type="entry name" value="Iontro_rcpt_C"/>
</dbReference>
<evidence type="ECO:0000256" key="1">
    <source>
        <dbReference type="ARBA" id="ARBA00004651"/>
    </source>
</evidence>
<dbReference type="GO" id="GO:0050906">
    <property type="term" value="P:detection of stimulus involved in sensory perception"/>
    <property type="evidence" value="ECO:0007669"/>
    <property type="project" value="UniProtKB-ARBA"/>
</dbReference>
<dbReference type="InterPro" id="IPR052192">
    <property type="entry name" value="Insect_Ionotropic_Sensory_Rcpt"/>
</dbReference>
<keyword evidence="7 12" id="KW-0675">Receptor</keyword>
<reference evidence="12" key="1">
    <citation type="submission" date="2014-08" db="EMBL/GenBank/DDBJ databases">
        <authorList>
            <person name="Groh K."/>
        </authorList>
    </citation>
    <scope>NUCLEOTIDE SEQUENCE</scope>
    <source>
        <tissue evidence="12">Antennules</tissue>
    </source>
</reference>
<comment type="subcellular location">
    <subcellularLocation>
        <location evidence="1">Cell membrane</location>
        <topology evidence="1">Multi-pass membrane protein</topology>
    </subcellularLocation>
</comment>
<dbReference type="Pfam" id="PF00060">
    <property type="entry name" value="Lig_chan"/>
    <property type="match status" value="1"/>
</dbReference>
<evidence type="ECO:0000256" key="6">
    <source>
        <dbReference type="ARBA" id="ARBA00023136"/>
    </source>
</evidence>
<feature type="domain" description="Ionotropic glutamate receptor C-terminal" evidence="11">
    <location>
        <begin position="3"/>
        <end position="210"/>
    </location>
</feature>